<feature type="region of interest" description="Disordered" evidence="1">
    <location>
        <begin position="421"/>
        <end position="455"/>
    </location>
</feature>
<protein>
    <submittedName>
        <fullName evidence="2">Uncharacterized protein</fullName>
    </submittedName>
</protein>
<organism evidence="2 3">
    <name type="scientific">Heracleum sosnowskyi</name>
    <dbReference type="NCBI Taxonomy" id="360622"/>
    <lineage>
        <taxon>Eukaryota</taxon>
        <taxon>Viridiplantae</taxon>
        <taxon>Streptophyta</taxon>
        <taxon>Embryophyta</taxon>
        <taxon>Tracheophyta</taxon>
        <taxon>Spermatophyta</taxon>
        <taxon>Magnoliopsida</taxon>
        <taxon>eudicotyledons</taxon>
        <taxon>Gunneridae</taxon>
        <taxon>Pentapetalae</taxon>
        <taxon>asterids</taxon>
        <taxon>campanulids</taxon>
        <taxon>Apiales</taxon>
        <taxon>Apiaceae</taxon>
        <taxon>Apioideae</taxon>
        <taxon>apioid superclade</taxon>
        <taxon>Tordylieae</taxon>
        <taxon>Tordyliinae</taxon>
        <taxon>Heracleum</taxon>
    </lineage>
</organism>
<feature type="region of interest" description="Disordered" evidence="1">
    <location>
        <begin position="489"/>
        <end position="516"/>
    </location>
</feature>
<dbReference type="InterPro" id="IPR004252">
    <property type="entry name" value="Probable_transposase_24"/>
</dbReference>
<proteinExistence type="predicted"/>
<name>A0AAD8IQK1_9APIA</name>
<feature type="compositionally biased region" description="Low complexity" evidence="1">
    <location>
        <begin position="431"/>
        <end position="452"/>
    </location>
</feature>
<feature type="compositionally biased region" description="Basic and acidic residues" evidence="1">
    <location>
        <begin position="499"/>
        <end position="516"/>
    </location>
</feature>
<evidence type="ECO:0000313" key="2">
    <source>
        <dbReference type="EMBL" id="KAK1388240.1"/>
    </source>
</evidence>
<sequence length="516" mass="58589">MRNYEEYWWAHGQKRDGGITINNAGSSTYRMNEMVHDFAGPGFNWDQAREEPINADAKDFFKLLDEGSEPLWDGCTKQSKLSAVATLLNIKSDHNMSHECFESLLKAIKSRKPCWFDCHRRFLPVDHPFRRNRENFRKGKVENDMSAPRLSGTEIRSRVMRLPAVPFDYFPDEVLTKANRVSRNDDGGNVELNGRLSVFGLSGRAYGKEKRIFLSEKELHAAHTYILLNCEEIKFPVIRDKRYRWAVEDGPAITTLFWEKCAARTKDNLSKERKKALQNAGADHPGSGVLYMHEYSPWWCSADVWTQMCEKWREEDWIEKRSIASNNRFAGAPSADKAKGTYRGGSISQLHHIANKEAESEGTPIQWLDVYESTHDGLPDAQKIADNYRRLFNERYPEGTERPDFDQELWERASVVRKNYIKGQGQKRRPSFSGSFNGSGSTQSSQSSTHPPNHTPADCVRAICADPELLRILGGHLGALDPDVLARAVAEAATSQRANDSEGSNHDDREGESGRS</sequence>
<comment type="caution">
    <text evidence="2">The sequence shown here is derived from an EMBL/GenBank/DDBJ whole genome shotgun (WGS) entry which is preliminary data.</text>
</comment>
<keyword evidence="3" id="KW-1185">Reference proteome</keyword>
<reference evidence="2" key="1">
    <citation type="submission" date="2023-02" db="EMBL/GenBank/DDBJ databases">
        <title>Genome of toxic invasive species Heracleum sosnowskyi carries increased number of genes despite the absence of recent whole-genome duplications.</title>
        <authorList>
            <person name="Schelkunov M."/>
            <person name="Shtratnikova V."/>
            <person name="Makarenko M."/>
            <person name="Klepikova A."/>
            <person name="Omelchenko D."/>
            <person name="Novikova G."/>
            <person name="Obukhova E."/>
            <person name="Bogdanov V."/>
            <person name="Penin A."/>
            <person name="Logacheva M."/>
        </authorList>
    </citation>
    <scope>NUCLEOTIDE SEQUENCE</scope>
    <source>
        <strain evidence="2">Hsosn_3</strain>
        <tissue evidence="2">Leaf</tissue>
    </source>
</reference>
<evidence type="ECO:0000256" key="1">
    <source>
        <dbReference type="SAM" id="MobiDB-lite"/>
    </source>
</evidence>
<accession>A0AAD8IQK1</accession>
<evidence type="ECO:0000313" key="3">
    <source>
        <dbReference type="Proteomes" id="UP001237642"/>
    </source>
</evidence>
<dbReference type="Pfam" id="PF03004">
    <property type="entry name" value="Transposase_24"/>
    <property type="match status" value="1"/>
</dbReference>
<dbReference type="EMBL" id="JAUIZM010000004">
    <property type="protein sequence ID" value="KAK1388240.1"/>
    <property type="molecule type" value="Genomic_DNA"/>
</dbReference>
<dbReference type="AlphaFoldDB" id="A0AAD8IQK1"/>
<dbReference type="Proteomes" id="UP001237642">
    <property type="component" value="Unassembled WGS sequence"/>
</dbReference>
<reference evidence="2" key="2">
    <citation type="submission" date="2023-05" db="EMBL/GenBank/DDBJ databases">
        <authorList>
            <person name="Schelkunov M.I."/>
        </authorList>
    </citation>
    <scope>NUCLEOTIDE SEQUENCE</scope>
    <source>
        <strain evidence="2">Hsosn_3</strain>
        <tissue evidence="2">Leaf</tissue>
    </source>
</reference>
<gene>
    <name evidence="2" type="ORF">POM88_016418</name>
</gene>